<dbReference type="Gene3D" id="3.30.420.10">
    <property type="entry name" value="Ribonuclease H-like superfamily/Ribonuclease H"/>
    <property type="match status" value="1"/>
</dbReference>
<evidence type="ECO:0000313" key="4">
    <source>
        <dbReference type="Proteomes" id="UP000054217"/>
    </source>
</evidence>
<keyword evidence="4" id="KW-1185">Reference proteome</keyword>
<dbReference type="EMBL" id="KN831974">
    <property type="protein sequence ID" value="KIO03872.1"/>
    <property type="molecule type" value="Genomic_DNA"/>
</dbReference>
<dbReference type="STRING" id="870435.A0A0C3K307"/>
<reference evidence="3 4" key="1">
    <citation type="submission" date="2014-04" db="EMBL/GenBank/DDBJ databases">
        <authorList>
            <consortium name="DOE Joint Genome Institute"/>
            <person name="Kuo A."/>
            <person name="Kohler A."/>
            <person name="Costa M.D."/>
            <person name="Nagy L.G."/>
            <person name="Floudas D."/>
            <person name="Copeland A."/>
            <person name="Barry K.W."/>
            <person name="Cichocki N."/>
            <person name="Veneault-Fourrey C."/>
            <person name="LaButti K."/>
            <person name="Lindquist E.A."/>
            <person name="Lipzen A."/>
            <person name="Lundell T."/>
            <person name="Morin E."/>
            <person name="Murat C."/>
            <person name="Sun H."/>
            <person name="Tunlid A."/>
            <person name="Henrissat B."/>
            <person name="Grigoriev I.V."/>
            <person name="Hibbett D.S."/>
            <person name="Martin F."/>
            <person name="Nordberg H.P."/>
            <person name="Cantor M.N."/>
            <person name="Hua S.X."/>
        </authorList>
    </citation>
    <scope>NUCLEOTIDE SEQUENCE [LARGE SCALE GENOMIC DNA]</scope>
    <source>
        <strain evidence="3 4">Marx 270</strain>
    </source>
</reference>
<proteinExistence type="predicted"/>
<dbReference type="Proteomes" id="UP000054217">
    <property type="component" value="Unassembled WGS sequence"/>
</dbReference>
<feature type="signal peptide" evidence="1">
    <location>
        <begin position="1"/>
        <end position="21"/>
    </location>
</feature>
<keyword evidence="1" id="KW-0732">Signal</keyword>
<name>A0A0C3K307_PISTI</name>
<dbReference type="InterPro" id="IPR036397">
    <property type="entry name" value="RNaseH_sf"/>
</dbReference>
<sequence>MCIRCSLILTFIRYSILPAMSVRGILWCHIIEGPFNAAQFRVFIEGLFDHMQPFPAPNSVIVMDNASIHKDPSIIELVETR</sequence>
<dbReference type="GO" id="GO:0003676">
    <property type="term" value="F:nucleic acid binding"/>
    <property type="evidence" value="ECO:0007669"/>
    <property type="project" value="InterPro"/>
</dbReference>
<feature type="domain" description="Tc1-like transposase DDE" evidence="2">
    <location>
        <begin position="13"/>
        <end position="80"/>
    </location>
</feature>
<dbReference type="OrthoDB" id="2142724at2759"/>
<dbReference type="AlphaFoldDB" id="A0A0C3K307"/>
<feature type="chain" id="PRO_5002166328" description="Tc1-like transposase DDE domain-containing protein" evidence="1">
    <location>
        <begin position="22"/>
        <end position="81"/>
    </location>
</feature>
<dbReference type="HOGENOM" id="CLU_188058_0_1_1"/>
<gene>
    <name evidence="3" type="ORF">M404DRAFT_144963</name>
</gene>
<evidence type="ECO:0000313" key="3">
    <source>
        <dbReference type="EMBL" id="KIO03872.1"/>
    </source>
</evidence>
<organism evidence="3 4">
    <name type="scientific">Pisolithus tinctorius Marx 270</name>
    <dbReference type="NCBI Taxonomy" id="870435"/>
    <lineage>
        <taxon>Eukaryota</taxon>
        <taxon>Fungi</taxon>
        <taxon>Dikarya</taxon>
        <taxon>Basidiomycota</taxon>
        <taxon>Agaricomycotina</taxon>
        <taxon>Agaricomycetes</taxon>
        <taxon>Agaricomycetidae</taxon>
        <taxon>Boletales</taxon>
        <taxon>Sclerodermatineae</taxon>
        <taxon>Pisolithaceae</taxon>
        <taxon>Pisolithus</taxon>
    </lineage>
</organism>
<reference evidence="4" key="2">
    <citation type="submission" date="2015-01" db="EMBL/GenBank/DDBJ databases">
        <title>Evolutionary Origins and Diversification of the Mycorrhizal Mutualists.</title>
        <authorList>
            <consortium name="DOE Joint Genome Institute"/>
            <consortium name="Mycorrhizal Genomics Consortium"/>
            <person name="Kohler A."/>
            <person name="Kuo A."/>
            <person name="Nagy L.G."/>
            <person name="Floudas D."/>
            <person name="Copeland A."/>
            <person name="Barry K.W."/>
            <person name="Cichocki N."/>
            <person name="Veneault-Fourrey C."/>
            <person name="LaButti K."/>
            <person name="Lindquist E.A."/>
            <person name="Lipzen A."/>
            <person name="Lundell T."/>
            <person name="Morin E."/>
            <person name="Murat C."/>
            <person name="Riley R."/>
            <person name="Ohm R."/>
            <person name="Sun H."/>
            <person name="Tunlid A."/>
            <person name="Henrissat B."/>
            <person name="Grigoriev I.V."/>
            <person name="Hibbett D.S."/>
            <person name="Martin F."/>
        </authorList>
    </citation>
    <scope>NUCLEOTIDE SEQUENCE [LARGE SCALE GENOMIC DNA]</scope>
    <source>
        <strain evidence="4">Marx 270</strain>
    </source>
</reference>
<evidence type="ECO:0000259" key="2">
    <source>
        <dbReference type="Pfam" id="PF13358"/>
    </source>
</evidence>
<dbReference type="InterPro" id="IPR038717">
    <property type="entry name" value="Tc1-like_DDE_dom"/>
</dbReference>
<evidence type="ECO:0000256" key="1">
    <source>
        <dbReference type="SAM" id="SignalP"/>
    </source>
</evidence>
<accession>A0A0C3K307</accession>
<dbReference type="Pfam" id="PF13358">
    <property type="entry name" value="DDE_3"/>
    <property type="match status" value="1"/>
</dbReference>
<protein>
    <recommendedName>
        <fullName evidence="2">Tc1-like transposase DDE domain-containing protein</fullName>
    </recommendedName>
</protein>
<dbReference type="InParanoid" id="A0A0C3K307"/>